<gene>
    <name evidence="3" type="primary">LOC111173811</name>
</gene>
<protein>
    <submittedName>
        <fullName evidence="3">Classical arabinogalactan protein 9-like</fullName>
    </submittedName>
</protein>
<sequence length="162" mass="16842">MGVEGAAAKQHPPERGTSPASRATWPGLATPARRSSSRRKPSVSPGGAGPPLPSSSHTPFLPPAGLAPATLPVDRKRTKLEPPIASSPSSLSEPPPSAKREDAPYTHSHQPPIPSSCGRGHPGVLAGQGRGAAEKRKRHTPGGNLPEGLVRPQMQPRCRERG</sequence>
<dbReference type="AlphaFoldDB" id="A0A7F8KDU5"/>
<dbReference type="GeneID" id="111173811"/>
<feature type="compositionally biased region" description="Low complexity" evidence="1">
    <location>
        <begin position="63"/>
        <end position="72"/>
    </location>
</feature>
<keyword evidence="2" id="KW-1185">Reference proteome</keyword>
<feature type="region of interest" description="Disordered" evidence="1">
    <location>
        <begin position="1"/>
        <end position="162"/>
    </location>
</feature>
<organism evidence="2 3">
    <name type="scientific">Delphinapterus leucas</name>
    <name type="common">Beluga whale</name>
    <dbReference type="NCBI Taxonomy" id="9749"/>
    <lineage>
        <taxon>Eukaryota</taxon>
        <taxon>Metazoa</taxon>
        <taxon>Chordata</taxon>
        <taxon>Craniata</taxon>
        <taxon>Vertebrata</taxon>
        <taxon>Euteleostomi</taxon>
        <taxon>Mammalia</taxon>
        <taxon>Eutheria</taxon>
        <taxon>Laurasiatheria</taxon>
        <taxon>Artiodactyla</taxon>
        <taxon>Whippomorpha</taxon>
        <taxon>Cetacea</taxon>
        <taxon>Odontoceti</taxon>
        <taxon>Monodontidae</taxon>
        <taxon>Delphinapterus</taxon>
    </lineage>
</organism>
<dbReference type="InParanoid" id="A0A7F8KDU5"/>
<dbReference type="RefSeq" id="XP_030618890.1">
    <property type="nucleotide sequence ID" value="XM_030763030.1"/>
</dbReference>
<accession>A0A7F8KDU5</accession>
<evidence type="ECO:0000313" key="3">
    <source>
        <dbReference type="RefSeq" id="XP_030618890.1"/>
    </source>
</evidence>
<feature type="compositionally biased region" description="Low complexity" evidence="1">
    <location>
        <begin position="81"/>
        <end position="92"/>
    </location>
</feature>
<dbReference type="KEGG" id="dle:111173811"/>
<name>A0A7F8KDU5_DELLE</name>
<evidence type="ECO:0000256" key="1">
    <source>
        <dbReference type="SAM" id="MobiDB-lite"/>
    </source>
</evidence>
<evidence type="ECO:0000313" key="2">
    <source>
        <dbReference type="Proteomes" id="UP000248483"/>
    </source>
</evidence>
<proteinExistence type="predicted"/>
<reference evidence="3" key="1">
    <citation type="submission" date="2025-08" db="UniProtKB">
        <authorList>
            <consortium name="RefSeq"/>
        </authorList>
    </citation>
    <scope>IDENTIFICATION</scope>
    <source>
        <tissue evidence="3">Blood</tissue>
    </source>
</reference>
<dbReference type="Proteomes" id="UP000248483">
    <property type="component" value="Unplaced"/>
</dbReference>